<evidence type="ECO:0000313" key="4">
    <source>
        <dbReference type="EMBL" id="GFO40908.1"/>
    </source>
</evidence>
<evidence type="ECO:0000256" key="2">
    <source>
        <dbReference type="SAM" id="Phobius"/>
    </source>
</evidence>
<evidence type="ECO:0000259" key="3">
    <source>
        <dbReference type="Pfam" id="PF01773"/>
    </source>
</evidence>
<protein>
    <submittedName>
        <fullName evidence="4">Sodium/nucleoside cotransporter</fullName>
    </submittedName>
</protein>
<feature type="transmembrane region" description="Helical" evidence="2">
    <location>
        <begin position="191"/>
        <end position="207"/>
    </location>
</feature>
<dbReference type="GO" id="GO:0005415">
    <property type="term" value="F:nucleoside:sodium symporter activity"/>
    <property type="evidence" value="ECO:0007669"/>
    <property type="project" value="TreeGrafter"/>
</dbReference>
<keyword evidence="2" id="KW-0812">Transmembrane</keyword>
<dbReference type="InterPro" id="IPR008276">
    <property type="entry name" value="C_nuclsd_transpt"/>
</dbReference>
<reference evidence="4 5" key="1">
    <citation type="journal article" date="2021" name="Elife">
        <title>Chloroplast acquisition without the gene transfer in kleptoplastic sea slugs, Plakobranchus ocellatus.</title>
        <authorList>
            <person name="Maeda T."/>
            <person name="Takahashi S."/>
            <person name="Yoshida T."/>
            <person name="Shimamura S."/>
            <person name="Takaki Y."/>
            <person name="Nagai Y."/>
            <person name="Toyoda A."/>
            <person name="Suzuki Y."/>
            <person name="Arimoto A."/>
            <person name="Ishii H."/>
            <person name="Satoh N."/>
            <person name="Nishiyama T."/>
            <person name="Hasebe M."/>
            <person name="Maruyama T."/>
            <person name="Minagawa J."/>
            <person name="Obokata J."/>
            <person name="Shigenobu S."/>
        </authorList>
    </citation>
    <scope>NUCLEOTIDE SEQUENCE [LARGE SCALE GENOMIC DNA]</scope>
</reference>
<dbReference type="InterPro" id="IPR002668">
    <property type="entry name" value="CNT_N_dom"/>
</dbReference>
<dbReference type="AlphaFoldDB" id="A0AAV4D9R2"/>
<sequence>MLEARGEQYSYAPGKSEHSFANPKPLKTDEAIQEMTIVVEEGGKDDAVDENVDTYNATYMNSDKTTDGWTHYIDHLEETIKTCLTRHRHILARLAKGLALLLYFVYFIYCMNYRFGDGGSIALLAGTALLVLVILRKLFSGRCGCCKGISSLVICSEKWRRFIRYALYVASLATLVVYLGLRVLVRHPENAQSLLGLFGIILVCFIFSRKPSKVNWHTVFWGFVVQFYFATITLQTETGYRAFKWLGDMVQALMEYSFKGSAFVVGKNFLNMGLAFSYGGVMIFFGSLMGLFTHWGILQFIVVKGGRALSFMMGTGPVESVVAFANIFLGLTVSPKNCRQMSHFGAMWYTDLICKIVDTVATQMSIACQNSSIWKSECNGISHGLFFVGAKDKVR</sequence>
<feature type="transmembrane region" description="Helical" evidence="2">
    <location>
        <begin position="90"/>
        <end position="109"/>
    </location>
</feature>
<keyword evidence="5" id="KW-1185">Reference proteome</keyword>
<dbReference type="PANTHER" id="PTHR10590:SF4">
    <property type="entry name" value="SOLUTE CARRIER FAMILY 28 MEMBER 3"/>
    <property type="match status" value="1"/>
</dbReference>
<evidence type="ECO:0000256" key="1">
    <source>
        <dbReference type="SAM" id="MobiDB-lite"/>
    </source>
</evidence>
<proteinExistence type="predicted"/>
<evidence type="ECO:0000313" key="5">
    <source>
        <dbReference type="Proteomes" id="UP000735302"/>
    </source>
</evidence>
<keyword evidence="2" id="KW-0472">Membrane</keyword>
<gene>
    <name evidence="4" type="ORF">PoB_006741300</name>
</gene>
<name>A0AAV4D9R2_9GAST</name>
<feature type="transmembrane region" description="Helical" evidence="2">
    <location>
        <begin position="121"/>
        <end position="139"/>
    </location>
</feature>
<feature type="region of interest" description="Disordered" evidence="1">
    <location>
        <begin position="1"/>
        <end position="23"/>
    </location>
</feature>
<organism evidence="4 5">
    <name type="scientific">Plakobranchus ocellatus</name>
    <dbReference type="NCBI Taxonomy" id="259542"/>
    <lineage>
        <taxon>Eukaryota</taxon>
        <taxon>Metazoa</taxon>
        <taxon>Spiralia</taxon>
        <taxon>Lophotrochozoa</taxon>
        <taxon>Mollusca</taxon>
        <taxon>Gastropoda</taxon>
        <taxon>Heterobranchia</taxon>
        <taxon>Euthyneura</taxon>
        <taxon>Panpulmonata</taxon>
        <taxon>Sacoglossa</taxon>
        <taxon>Placobranchoidea</taxon>
        <taxon>Plakobranchidae</taxon>
        <taxon>Plakobranchus</taxon>
    </lineage>
</organism>
<accession>A0AAV4D9R2</accession>
<dbReference type="PANTHER" id="PTHR10590">
    <property type="entry name" value="SODIUM/NUCLEOSIDE COTRANSPORTER"/>
    <property type="match status" value="1"/>
</dbReference>
<keyword evidence="2" id="KW-1133">Transmembrane helix</keyword>
<comment type="caution">
    <text evidence="4">The sequence shown here is derived from an EMBL/GenBank/DDBJ whole genome shotgun (WGS) entry which is preliminary data.</text>
</comment>
<feature type="transmembrane region" description="Helical" evidence="2">
    <location>
        <begin position="275"/>
        <end position="297"/>
    </location>
</feature>
<feature type="transmembrane region" description="Helical" evidence="2">
    <location>
        <begin position="165"/>
        <end position="185"/>
    </location>
</feature>
<feature type="transmembrane region" description="Helical" evidence="2">
    <location>
        <begin position="309"/>
        <end position="331"/>
    </location>
</feature>
<dbReference type="Pfam" id="PF01773">
    <property type="entry name" value="Nucleos_tra2_N"/>
    <property type="match status" value="1"/>
</dbReference>
<feature type="domain" description="Concentrative nucleoside transporter N-terminal" evidence="3">
    <location>
        <begin position="195"/>
        <end position="267"/>
    </location>
</feature>
<dbReference type="Proteomes" id="UP000735302">
    <property type="component" value="Unassembled WGS sequence"/>
</dbReference>
<dbReference type="EMBL" id="BLXT01007646">
    <property type="protein sequence ID" value="GFO40908.1"/>
    <property type="molecule type" value="Genomic_DNA"/>
</dbReference>
<dbReference type="GO" id="GO:0005886">
    <property type="term" value="C:plasma membrane"/>
    <property type="evidence" value="ECO:0007669"/>
    <property type="project" value="TreeGrafter"/>
</dbReference>